<keyword evidence="5" id="KW-1185">Reference proteome</keyword>
<reference evidence="4 5" key="1">
    <citation type="journal article" date="2016" name="Genome Biol. Evol.">
        <title>Divergent and convergent evolution of fungal pathogenicity.</title>
        <authorList>
            <person name="Shang Y."/>
            <person name="Xiao G."/>
            <person name="Zheng P."/>
            <person name="Cen K."/>
            <person name="Zhan S."/>
            <person name="Wang C."/>
        </authorList>
    </citation>
    <scope>NUCLEOTIDE SEQUENCE [LARGE SCALE GENOMIC DNA]</scope>
    <source>
        <strain evidence="4 5">ARSEF 2679</strain>
    </source>
</reference>
<comment type="caution">
    <text evidence="4">The sequence shown here is derived from an EMBL/GenBank/DDBJ whole genome shotgun (WGS) entry which is preliminary data.</text>
</comment>
<dbReference type="GO" id="GO:0045047">
    <property type="term" value="P:protein targeting to ER"/>
    <property type="evidence" value="ECO:0007669"/>
    <property type="project" value="InterPro"/>
</dbReference>
<dbReference type="EMBL" id="AZHB01000058">
    <property type="protein sequence ID" value="OAA45080.1"/>
    <property type="molecule type" value="Genomic_DNA"/>
</dbReference>
<organism evidence="4 5">
    <name type="scientific">Cordyceps fumosorosea (strain ARSEF 2679)</name>
    <name type="common">Isaria fumosorosea</name>
    <dbReference type="NCBI Taxonomy" id="1081104"/>
    <lineage>
        <taxon>Eukaryota</taxon>
        <taxon>Fungi</taxon>
        <taxon>Dikarya</taxon>
        <taxon>Ascomycota</taxon>
        <taxon>Pezizomycotina</taxon>
        <taxon>Sordariomycetes</taxon>
        <taxon>Hypocreomycetidae</taxon>
        <taxon>Hypocreales</taxon>
        <taxon>Cordycipitaceae</taxon>
        <taxon>Cordyceps</taxon>
    </lineage>
</organism>
<dbReference type="Pfam" id="PF10032">
    <property type="entry name" value="Pho88"/>
    <property type="match status" value="1"/>
</dbReference>
<dbReference type="RefSeq" id="XP_018699598.1">
    <property type="nucleotide sequence ID" value="XM_018853209.1"/>
</dbReference>
<dbReference type="Proteomes" id="UP000076744">
    <property type="component" value="Unassembled WGS sequence"/>
</dbReference>
<keyword evidence="2" id="KW-1133">Transmembrane helix</keyword>
<feature type="signal peptide" evidence="3">
    <location>
        <begin position="1"/>
        <end position="20"/>
    </location>
</feature>
<feature type="chain" id="PRO_5007837291" evidence="3">
    <location>
        <begin position="21"/>
        <end position="199"/>
    </location>
</feature>
<feature type="transmembrane region" description="Helical" evidence="2">
    <location>
        <begin position="115"/>
        <end position="134"/>
    </location>
</feature>
<dbReference type="GO" id="GO:0005739">
    <property type="term" value="C:mitochondrion"/>
    <property type="evidence" value="ECO:0007669"/>
    <property type="project" value="TreeGrafter"/>
</dbReference>
<dbReference type="GeneID" id="30025900"/>
<gene>
    <name evidence="4" type="ORF">ISF_09608</name>
</gene>
<accession>A0A162LUU3</accession>
<evidence type="ECO:0000256" key="1">
    <source>
        <dbReference type="SAM" id="MobiDB-lite"/>
    </source>
</evidence>
<dbReference type="GO" id="GO:0005783">
    <property type="term" value="C:endoplasmic reticulum"/>
    <property type="evidence" value="ECO:0007669"/>
    <property type="project" value="InterPro"/>
</dbReference>
<name>A0A162LUU3_CORFA</name>
<protein>
    <submittedName>
        <fullName evidence="4">Inorganic phosphate transporter Pho88</fullName>
    </submittedName>
</protein>
<evidence type="ECO:0000256" key="3">
    <source>
        <dbReference type="SAM" id="SignalP"/>
    </source>
</evidence>
<dbReference type="AlphaFoldDB" id="A0A162LUU3"/>
<feature type="compositionally biased region" description="Basic and acidic residues" evidence="1">
    <location>
        <begin position="81"/>
        <end position="99"/>
    </location>
</feature>
<evidence type="ECO:0000256" key="2">
    <source>
        <dbReference type="SAM" id="Phobius"/>
    </source>
</evidence>
<feature type="transmembrane region" description="Helical" evidence="2">
    <location>
        <begin position="30"/>
        <end position="50"/>
    </location>
</feature>
<keyword evidence="2" id="KW-0812">Transmembrane</keyword>
<dbReference type="InterPro" id="IPR012098">
    <property type="entry name" value="SND3_fun"/>
</dbReference>
<dbReference type="OrthoDB" id="18139at2759"/>
<keyword evidence="3" id="KW-0732">Signal</keyword>
<dbReference type="PANTHER" id="PTHR28112">
    <property type="entry name" value="SRP-INDEPENDENT TARGETING PROTEIN 3"/>
    <property type="match status" value="1"/>
</dbReference>
<evidence type="ECO:0000313" key="4">
    <source>
        <dbReference type="EMBL" id="OAA45080.1"/>
    </source>
</evidence>
<sequence length="199" mass="22280">MANPVFGFLLFASLFWASKQVPFHIPQVLLGMRIAYALSTVLVLLVYTYTKGSIDNDNSKAVFKETSVLIDVPEPASKTKNGKDEDKDKDKDKDKDAAKKTSISVQEYDHKQWRALIKGFCMSLAMMSAMHLYMGMPGPLLINMVIPLKTALGSELVQARLFGKKVDRPFPEPKSMFAMLASARTQLFGVKDEKEVKQQ</sequence>
<evidence type="ECO:0000313" key="5">
    <source>
        <dbReference type="Proteomes" id="UP000076744"/>
    </source>
</evidence>
<proteinExistence type="predicted"/>
<dbReference type="PANTHER" id="PTHR28112:SF1">
    <property type="entry name" value="SRP-INDEPENDENT TARGETING PROTEIN 3"/>
    <property type="match status" value="1"/>
</dbReference>
<keyword evidence="2" id="KW-0472">Membrane</keyword>
<feature type="region of interest" description="Disordered" evidence="1">
    <location>
        <begin position="74"/>
        <end position="101"/>
    </location>
</feature>